<keyword evidence="4 5" id="KW-0472">Membrane</keyword>
<dbReference type="AlphaFoldDB" id="A0A6I3IFM3"/>
<dbReference type="InterPro" id="IPR009908">
    <property type="entry name" value="Methylamine_util_MauE"/>
</dbReference>
<sequence>MSAGRWGGWVGLVARLVLGVVLLVSGYLKVGSLESSAEAVRAFKILPFDLANLVGYVLPVLELAIGALLVLGLFTRLAAVAGSLLMVAFLIGIVSVWVRGISIDCGCFGGGGVVAPEDTNYLWDVVRDAGLLLCGVWLTIRPRTPASMDRWLFGAPTRH</sequence>
<reference evidence="7 8" key="1">
    <citation type="submission" date="2019-11" db="EMBL/GenBank/DDBJ databases">
        <title>Whole genome sequencing identifies a novel species of the genus Arsenicicoccus isolated from human blood.</title>
        <authorList>
            <person name="Jeong J.H."/>
            <person name="Kweon O.J."/>
            <person name="Kim H.R."/>
            <person name="Kim T.-H."/>
            <person name="Ha S.-M."/>
            <person name="Lee M.-K."/>
        </authorList>
    </citation>
    <scope>NUCLEOTIDE SEQUENCE [LARGE SCALE GENOMIC DNA]</scope>
    <source>
        <strain evidence="7 8">MKL-02</strain>
    </source>
</reference>
<dbReference type="RefSeq" id="WP_154591939.1">
    <property type="nucleotide sequence ID" value="NZ_CP171001.1"/>
</dbReference>
<accession>A0A6I3IFM3</accession>
<feature type="transmembrane region" description="Helical" evidence="5">
    <location>
        <begin position="6"/>
        <end position="30"/>
    </location>
</feature>
<dbReference type="GO" id="GO:0016020">
    <property type="term" value="C:membrane"/>
    <property type="evidence" value="ECO:0007669"/>
    <property type="project" value="UniProtKB-SubCell"/>
</dbReference>
<evidence type="ECO:0000313" key="8">
    <source>
        <dbReference type="Proteomes" id="UP000431092"/>
    </source>
</evidence>
<evidence type="ECO:0000256" key="5">
    <source>
        <dbReference type="SAM" id="Phobius"/>
    </source>
</evidence>
<keyword evidence="3 5" id="KW-1133">Transmembrane helix</keyword>
<proteinExistence type="predicted"/>
<protein>
    <submittedName>
        <fullName evidence="7">DoxX family membrane protein</fullName>
    </submittedName>
</protein>
<dbReference type="GO" id="GO:0030416">
    <property type="term" value="P:methylamine metabolic process"/>
    <property type="evidence" value="ECO:0007669"/>
    <property type="project" value="InterPro"/>
</dbReference>
<keyword evidence="8" id="KW-1185">Reference proteome</keyword>
<dbReference type="Proteomes" id="UP000431092">
    <property type="component" value="Unassembled WGS sequence"/>
</dbReference>
<feature type="domain" description="Methylamine utilisation protein MauE" evidence="6">
    <location>
        <begin position="9"/>
        <end position="140"/>
    </location>
</feature>
<keyword evidence="2 5" id="KW-0812">Transmembrane</keyword>
<evidence type="ECO:0000259" key="6">
    <source>
        <dbReference type="Pfam" id="PF07291"/>
    </source>
</evidence>
<evidence type="ECO:0000313" key="7">
    <source>
        <dbReference type="EMBL" id="MTB70575.1"/>
    </source>
</evidence>
<organism evidence="7 8">
    <name type="scientific">Arsenicicoccus cauae</name>
    <dbReference type="NCBI Taxonomy" id="2663847"/>
    <lineage>
        <taxon>Bacteria</taxon>
        <taxon>Bacillati</taxon>
        <taxon>Actinomycetota</taxon>
        <taxon>Actinomycetes</taxon>
        <taxon>Micrococcales</taxon>
        <taxon>Intrasporangiaceae</taxon>
        <taxon>Arsenicicoccus</taxon>
    </lineage>
</organism>
<gene>
    <name evidence="7" type="ORF">GGG17_01000</name>
</gene>
<name>A0A6I3IFM3_9MICO</name>
<dbReference type="Pfam" id="PF07291">
    <property type="entry name" value="MauE"/>
    <property type="match status" value="1"/>
</dbReference>
<evidence type="ECO:0000256" key="2">
    <source>
        <dbReference type="ARBA" id="ARBA00022692"/>
    </source>
</evidence>
<comment type="subcellular location">
    <subcellularLocation>
        <location evidence="1">Membrane</location>
        <topology evidence="1">Multi-pass membrane protein</topology>
    </subcellularLocation>
</comment>
<evidence type="ECO:0000256" key="3">
    <source>
        <dbReference type="ARBA" id="ARBA00022989"/>
    </source>
</evidence>
<evidence type="ECO:0000256" key="1">
    <source>
        <dbReference type="ARBA" id="ARBA00004141"/>
    </source>
</evidence>
<feature type="transmembrane region" description="Helical" evidence="5">
    <location>
        <begin position="50"/>
        <end position="71"/>
    </location>
</feature>
<feature type="transmembrane region" description="Helical" evidence="5">
    <location>
        <begin position="77"/>
        <end position="98"/>
    </location>
</feature>
<evidence type="ECO:0000256" key="4">
    <source>
        <dbReference type="ARBA" id="ARBA00023136"/>
    </source>
</evidence>
<comment type="caution">
    <text evidence="7">The sequence shown here is derived from an EMBL/GenBank/DDBJ whole genome shotgun (WGS) entry which is preliminary data.</text>
</comment>
<dbReference type="EMBL" id="WLVL01000003">
    <property type="protein sequence ID" value="MTB70575.1"/>
    <property type="molecule type" value="Genomic_DNA"/>
</dbReference>